<feature type="compositionally biased region" description="Low complexity" evidence="1">
    <location>
        <begin position="495"/>
        <end position="512"/>
    </location>
</feature>
<dbReference type="AlphaFoldDB" id="A0AAU9LGH6"/>
<sequence length="576" mass="64755">MESKRQLIDSLTSHISLYNSNSPSSSSNPNPNPRSSILKWFSSLTPHERQSHLTIVDKSFTQLLIQMQFKLKDHGHGSFIILPDIPSSSSNPNIPSFCFRKSHGLLKRISQVSKPERSIRESVQLFDSKEGENFGSCCSTSLDSVTVSRDFVQNVDTFVEAMDGVSNDEFLRGEESVLSGSLDWMEFNWLKAKGYYSVEAFVANRLELALRLSWLHLNIGKKRGVKLKEKSICAVAGVAANAYWRKKGCVDWWMKLDDQMKNKVFRTVLGKATRFLTQEILNGRSSGVEDDLKTINGGDNDKQSSRYKHPLFISQHDKLSSSISHKLNHLLLVCEISTMIQAFEHSQFDEGVLFFTSLGSINTISDCILRRIRGLLMVVSLDFTKLELLEDFGSTKSTKNPEPKLVSSKKGKVKKQIPVQRSFKSNSIPEKPSKDDGDKLGSILHEKVIEKETLSTPEMVVNVTVQTTSKKGKRARKKHKKDGIIVNNPTKSIVSQTTPSKPVSSPVSQDPKLVPEIPDTKITPNAILTDDNSTEAINSSNVSPLEKVKEKTKITKKEEKTSCQCYPWWKWNSQLF</sequence>
<evidence type="ECO:0000313" key="2">
    <source>
        <dbReference type="EMBL" id="CAH1412154.1"/>
    </source>
</evidence>
<name>A0AAU9LGH6_9ASTR</name>
<reference evidence="2 3" key="1">
    <citation type="submission" date="2022-01" db="EMBL/GenBank/DDBJ databases">
        <authorList>
            <person name="Xiong W."/>
            <person name="Schranz E."/>
        </authorList>
    </citation>
    <scope>NUCLEOTIDE SEQUENCE [LARGE SCALE GENOMIC DNA]</scope>
</reference>
<feature type="compositionally biased region" description="Basic and acidic residues" evidence="1">
    <location>
        <begin position="546"/>
        <end position="556"/>
    </location>
</feature>
<feature type="region of interest" description="Disordered" evidence="1">
    <location>
        <begin position="418"/>
        <end position="441"/>
    </location>
</feature>
<feature type="compositionally biased region" description="Basic and acidic residues" evidence="1">
    <location>
        <begin position="431"/>
        <end position="441"/>
    </location>
</feature>
<organism evidence="2 3">
    <name type="scientific">Lactuca virosa</name>
    <dbReference type="NCBI Taxonomy" id="75947"/>
    <lineage>
        <taxon>Eukaryota</taxon>
        <taxon>Viridiplantae</taxon>
        <taxon>Streptophyta</taxon>
        <taxon>Embryophyta</taxon>
        <taxon>Tracheophyta</taxon>
        <taxon>Spermatophyta</taxon>
        <taxon>Magnoliopsida</taxon>
        <taxon>eudicotyledons</taxon>
        <taxon>Gunneridae</taxon>
        <taxon>Pentapetalae</taxon>
        <taxon>asterids</taxon>
        <taxon>campanulids</taxon>
        <taxon>Asterales</taxon>
        <taxon>Asteraceae</taxon>
        <taxon>Cichorioideae</taxon>
        <taxon>Cichorieae</taxon>
        <taxon>Lactucinae</taxon>
        <taxon>Lactuca</taxon>
    </lineage>
</organism>
<evidence type="ECO:0000256" key="1">
    <source>
        <dbReference type="SAM" id="MobiDB-lite"/>
    </source>
</evidence>
<comment type="caution">
    <text evidence="2">The sequence shown here is derived from an EMBL/GenBank/DDBJ whole genome shotgun (WGS) entry which is preliminary data.</text>
</comment>
<dbReference type="Proteomes" id="UP001157418">
    <property type="component" value="Unassembled WGS sequence"/>
</dbReference>
<feature type="compositionally biased region" description="Basic residues" evidence="1">
    <location>
        <begin position="470"/>
        <end position="481"/>
    </location>
</feature>
<protein>
    <submittedName>
        <fullName evidence="2">Uncharacterized protein</fullName>
    </submittedName>
</protein>
<gene>
    <name evidence="2" type="ORF">LVIROSA_LOCUS190</name>
</gene>
<proteinExistence type="predicted"/>
<evidence type="ECO:0000313" key="3">
    <source>
        <dbReference type="Proteomes" id="UP001157418"/>
    </source>
</evidence>
<feature type="region of interest" description="Disordered" evidence="1">
    <location>
        <begin position="466"/>
        <end position="556"/>
    </location>
</feature>
<keyword evidence="3" id="KW-1185">Reference proteome</keyword>
<feature type="compositionally biased region" description="Polar residues" evidence="1">
    <location>
        <begin position="530"/>
        <end position="543"/>
    </location>
</feature>
<dbReference type="EMBL" id="CAKMRJ010000001">
    <property type="protein sequence ID" value="CAH1412154.1"/>
    <property type="molecule type" value="Genomic_DNA"/>
</dbReference>
<accession>A0AAU9LGH6</accession>